<feature type="region of interest" description="Disordered" evidence="1">
    <location>
        <begin position="1"/>
        <end position="84"/>
    </location>
</feature>
<protein>
    <submittedName>
        <fullName evidence="2">Uncharacterized protein</fullName>
    </submittedName>
</protein>
<evidence type="ECO:0000313" key="3">
    <source>
        <dbReference type="Proteomes" id="UP001234178"/>
    </source>
</evidence>
<dbReference type="Proteomes" id="UP001234178">
    <property type="component" value="Unassembled WGS sequence"/>
</dbReference>
<comment type="caution">
    <text evidence="2">The sequence shown here is derived from an EMBL/GenBank/DDBJ whole genome shotgun (WGS) entry which is preliminary data.</text>
</comment>
<reference evidence="2 3" key="1">
    <citation type="journal article" date="2023" name="Nucleic Acids Res.">
        <title>The hologenome of Daphnia magna reveals possible DNA methylation and microbiome-mediated evolution of the host genome.</title>
        <authorList>
            <person name="Chaturvedi A."/>
            <person name="Li X."/>
            <person name="Dhandapani V."/>
            <person name="Marshall H."/>
            <person name="Kissane S."/>
            <person name="Cuenca-Cambronero M."/>
            <person name="Asole G."/>
            <person name="Calvet F."/>
            <person name="Ruiz-Romero M."/>
            <person name="Marangio P."/>
            <person name="Guigo R."/>
            <person name="Rago D."/>
            <person name="Mirbahai L."/>
            <person name="Eastwood N."/>
            <person name="Colbourne J.K."/>
            <person name="Zhou J."/>
            <person name="Mallon E."/>
            <person name="Orsini L."/>
        </authorList>
    </citation>
    <scope>NUCLEOTIDE SEQUENCE [LARGE SCALE GENOMIC DNA]</scope>
    <source>
        <strain evidence="2">LRV0_1</strain>
    </source>
</reference>
<keyword evidence="3" id="KW-1185">Reference proteome</keyword>
<evidence type="ECO:0000313" key="2">
    <source>
        <dbReference type="EMBL" id="KAK4009960.1"/>
    </source>
</evidence>
<name>A0ABQ9ZAP4_9CRUS</name>
<proteinExistence type="predicted"/>
<evidence type="ECO:0000256" key="1">
    <source>
        <dbReference type="SAM" id="MobiDB-lite"/>
    </source>
</evidence>
<sequence>MSYTRKDTIRPSSRRKCASLSNSRLMANHTERSHNLPEKSQQHPPQRSRPGAILVPPVQGFAPVRPDNSQNPPAGGDSEPTVWPSTLNVMPVGNHSRRISRALQLANSTITDQLIVDPTCSHFVWTDYEGGWCWLKTVLPNVMPW</sequence>
<accession>A0ABQ9ZAP4</accession>
<gene>
    <name evidence="2" type="ORF">OUZ56_019107</name>
</gene>
<organism evidence="2 3">
    <name type="scientific">Daphnia magna</name>
    <dbReference type="NCBI Taxonomy" id="35525"/>
    <lineage>
        <taxon>Eukaryota</taxon>
        <taxon>Metazoa</taxon>
        <taxon>Ecdysozoa</taxon>
        <taxon>Arthropoda</taxon>
        <taxon>Crustacea</taxon>
        <taxon>Branchiopoda</taxon>
        <taxon>Diplostraca</taxon>
        <taxon>Cladocera</taxon>
        <taxon>Anomopoda</taxon>
        <taxon>Daphniidae</taxon>
        <taxon>Daphnia</taxon>
    </lineage>
</organism>
<feature type="compositionally biased region" description="Basic and acidic residues" evidence="1">
    <location>
        <begin position="29"/>
        <end position="41"/>
    </location>
</feature>
<dbReference type="EMBL" id="JAOYFB010000003">
    <property type="protein sequence ID" value="KAK4009960.1"/>
    <property type="molecule type" value="Genomic_DNA"/>
</dbReference>